<evidence type="ECO:0000256" key="7">
    <source>
        <dbReference type="ARBA" id="ARBA00023235"/>
    </source>
</evidence>
<dbReference type="SUPFAM" id="SSF56801">
    <property type="entry name" value="Acetyl-CoA synthetase-like"/>
    <property type="match status" value="1"/>
</dbReference>
<dbReference type="CDD" id="cd19531">
    <property type="entry name" value="LCL_NRPS-like"/>
    <property type="match status" value="1"/>
</dbReference>
<keyword evidence="3" id="KW-0596">Phosphopantetheine</keyword>
<dbReference type="InterPro" id="IPR006162">
    <property type="entry name" value="Ppantetheine_attach_site"/>
</dbReference>
<dbReference type="InterPro" id="IPR036736">
    <property type="entry name" value="ACP-like_sf"/>
</dbReference>
<keyword evidence="5" id="KW-0677">Repeat</keyword>
<evidence type="ECO:0000313" key="11">
    <source>
        <dbReference type="EMBL" id="NOJ71651.1"/>
    </source>
</evidence>
<dbReference type="GO" id="GO:0031177">
    <property type="term" value="F:phosphopantetheine binding"/>
    <property type="evidence" value="ECO:0007669"/>
    <property type="project" value="TreeGrafter"/>
</dbReference>
<dbReference type="Pfam" id="PF00550">
    <property type="entry name" value="PP-binding"/>
    <property type="match status" value="1"/>
</dbReference>
<evidence type="ECO:0000256" key="3">
    <source>
        <dbReference type="ARBA" id="ARBA00022450"/>
    </source>
</evidence>
<dbReference type="EMBL" id="JABFOR010000016">
    <property type="protein sequence ID" value="NOJ71651.1"/>
    <property type="molecule type" value="Genomic_DNA"/>
</dbReference>
<sequence length="1587" mass="180220">MTNRHSLAQRRAQLSDKQRAMLEKMLQGDVKADLAPSSDRHEIPVRQKKEKHRLSYAQQRLWLFSTLEPESTAYNLVYGMRLRGDLQAEAFEKSLQELVKRHEVLRTVFHEEDGSPYQLVLDDMDMPLERKDLREVPPSEQDEAVKQHMSLISRPFDLTHGPLLRAILLCLADREHVLLISFHHIITDGWSHHVFGKELLEYYLSFVSGEAERMPALRVQYADFAEWQRERYSENALQEQLSYWKQKLASAPELLQLPTDRPRPARQQYTGKKLSFDLPQQLSTRLFQLAAEEKATSFMLLMAAFQTLLHRYTGEEDICVGTAISGRNHKDVESMIGFFVNTLVIRSEITSNLTFRELLRQVRKHALEAYAYQDVPFELVVEKVAGTRSLGYSPLFQVMFTLQNTPVIDVEIADLTFEPLHVNTETTLFDLTLEVVERGGSWKGTFTYNQSLFEEATVKKMIRHYLMLLSSIADHPDTPVKSLPILLEDERNLLLNVWNRTEQEFSPCETLHRMVIAQAEAEPDRIAVQNGAEILTYIELAARSERLAHYLLKQGSGPGTVTAICLNRSPELVIAQLAALKAGSAYLPIDPKIPVERIAHILADSKASNLLTSRSLHEHIASRCETRIEMEHEGIVLASRNGYKEASPLIDKVIGSDAAYVIYTSGSTGNPKGTIIPHASVVNFMHCYKDITALTSTDRVCFAVGVGFDMSVAEIWGSLICGASLWIPPEEIRLQPELLRDWMVDNAITFAFLPTPIVELLVNIPWPEPTSLRRLFTGGDKWNAALPIGLPFDVYEAYGPTECTIASTYRIIEPGHAHSPAHIGRPLANTKIYIVDKMLQPTPIGIPGELCIGGIAVGSGYLRMPSMTNEKFIPDPFSLREGARLYRSGDRARYLPDGRIQFLGRLDDQVKVRGLRIELGEIEAALAAQPSIKEAAVILREDTPGDKRITAYMTGNTKIAPDIEVLRRALKERLPDYMIPTAFVALDRLPLNNNGKINRKALPKPNEDIMLNDPSDEPRNDIEKLLCGIMSNLLGLDRVGIHQNYFELGGDSIKTMMLISRARQAGVSISHEQIYQYQTVAELSGVIAESDKGTVAAHDEKAVRENEADAGFSLVGLNRSDVAAIASLDPEEIEDVYPVTPLQDYMLDTLLNNPEPAQFFVNMVMRFTDKLEPELMTQAWNRVANHYALTRTSIFHEGFDQPIQVMRRNVRIPVHYADWREWDADRQFHELMRYQDVQLCASNIAYIKRPTTYEVMFARIGDREHFLVMSCSYLLMDGWSHFIVLAEVLKCYYSLVESRSYQLPPVRNYRNYIAWLQQQDMEQSKRYWIAELAGFRHATPLIENAPHNRGRSGNGGFAKQYVEFEVSAPHMVKELIRQSGVTMSVVFQLSWALLLARYTGQRDVLFGVMSTGRHPEFEGIEEIVGPAINTLPMRIRLLEDENVWQILKQIQAKQLRLTKYDYTPLKKVREWSGLADNQILFESYMIVQNLGSYFDIAIEMDEDEIPLVNEYGKSLAIFNSGTPLRIDVVGTLEGSCQIYMTYLKARFRDESILQMLSDLQNMFNDLCLHPHQSIASLISATPEPAFI</sequence>
<dbReference type="InterPro" id="IPR025110">
    <property type="entry name" value="AMP-bd_C"/>
</dbReference>
<dbReference type="Pfam" id="PF00668">
    <property type="entry name" value="Condensation"/>
    <property type="match status" value="2"/>
</dbReference>
<dbReference type="Pfam" id="PF00501">
    <property type="entry name" value="AMP-binding"/>
    <property type="match status" value="1"/>
</dbReference>
<evidence type="ECO:0000256" key="5">
    <source>
        <dbReference type="ARBA" id="ARBA00022737"/>
    </source>
</evidence>
<keyword evidence="6" id="KW-0045">Antibiotic biosynthesis</keyword>
<dbReference type="PROSITE" id="PS00455">
    <property type="entry name" value="AMP_BINDING"/>
    <property type="match status" value="1"/>
</dbReference>
<dbReference type="GO" id="GO:0044550">
    <property type="term" value="P:secondary metabolite biosynthetic process"/>
    <property type="evidence" value="ECO:0007669"/>
    <property type="project" value="TreeGrafter"/>
</dbReference>
<dbReference type="InterPro" id="IPR010071">
    <property type="entry name" value="AA_adenyl_dom"/>
</dbReference>
<evidence type="ECO:0000313" key="12">
    <source>
        <dbReference type="Proteomes" id="UP000552038"/>
    </source>
</evidence>
<dbReference type="FunFam" id="3.30.559.10:FF:000012">
    <property type="entry name" value="Non-ribosomal peptide synthetase"/>
    <property type="match status" value="1"/>
</dbReference>
<dbReference type="Gene3D" id="3.30.559.30">
    <property type="entry name" value="Nonribosomal peptide synthetase, condensation domain"/>
    <property type="match status" value="2"/>
</dbReference>
<dbReference type="RefSeq" id="WP_171417121.1">
    <property type="nucleotide sequence ID" value="NZ_JABFOR010000016.1"/>
</dbReference>
<dbReference type="Gene3D" id="3.30.300.30">
    <property type="match status" value="1"/>
</dbReference>
<dbReference type="GO" id="GO:0008610">
    <property type="term" value="P:lipid biosynthetic process"/>
    <property type="evidence" value="ECO:0007669"/>
    <property type="project" value="UniProtKB-ARBA"/>
</dbReference>
<dbReference type="SUPFAM" id="SSF47336">
    <property type="entry name" value="ACP-like"/>
    <property type="match status" value="1"/>
</dbReference>
<comment type="similarity">
    <text evidence="2">Belongs to the ATP-dependent AMP-binding enzyme family.</text>
</comment>
<dbReference type="InterPro" id="IPR045851">
    <property type="entry name" value="AMP-bd_C_sf"/>
</dbReference>
<dbReference type="GO" id="GO:0043041">
    <property type="term" value="P:amino acid activation for nonribosomal peptide biosynthetic process"/>
    <property type="evidence" value="ECO:0007669"/>
    <property type="project" value="TreeGrafter"/>
</dbReference>
<dbReference type="CDD" id="cd05930">
    <property type="entry name" value="A_NRPS"/>
    <property type="match status" value="1"/>
</dbReference>
<evidence type="ECO:0000256" key="2">
    <source>
        <dbReference type="ARBA" id="ARBA00006432"/>
    </source>
</evidence>
<feature type="domain" description="Carrier" evidence="10">
    <location>
        <begin position="1017"/>
        <end position="1091"/>
    </location>
</feature>
<dbReference type="Pfam" id="PF13193">
    <property type="entry name" value="AMP-binding_C"/>
    <property type="match status" value="1"/>
</dbReference>
<comment type="cofactor">
    <cofactor evidence="1">
        <name>pantetheine 4'-phosphate</name>
        <dbReference type="ChEBI" id="CHEBI:47942"/>
    </cofactor>
</comment>
<dbReference type="GO" id="GO:0017000">
    <property type="term" value="P:antibiotic biosynthetic process"/>
    <property type="evidence" value="ECO:0007669"/>
    <property type="project" value="UniProtKB-KW"/>
</dbReference>
<evidence type="ECO:0000256" key="9">
    <source>
        <dbReference type="ARBA" id="ARBA00063614"/>
    </source>
</evidence>
<name>A0AAP6ZXT5_PAEAL</name>
<dbReference type="FunFam" id="3.30.559.30:FF:000001">
    <property type="entry name" value="Non-ribosomal peptide synthetase"/>
    <property type="match status" value="1"/>
</dbReference>
<proteinExistence type="inferred from homology"/>
<accession>A0AAP6ZXT5</accession>
<dbReference type="InterPro" id="IPR009081">
    <property type="entry name" value="PP-bd_ACP"/>
</dbReference>
<reference evidence="11 12" key="1">
    <citation type="submission" date="2020-05" db="EMBL/GenBank/DDBJ databases">
        <title>Whole genome sequencing and identification of novel metabolites from Paenibacillus alvei strain JR949.</title>
        <authorList>
            <person name="Rajendhran J."/>
            <person name="Sree Pranav P."/>
            <person name="Mahalakshmi B."/>
            <person name="Karthikeyan R."/>
        </authorList>
    </citation>
    <scope>NUCLEOTIDE SEQUENCE [LARGE SCALE GENOMIC DNA]</scope>
    <source>
        <strain evidence="11 12">JR949</strain>
    </source>
</reference>
<keyword evidence="4" id="KW-0597">Phosphoprotein</keyword>
<dbReference type="Gene3D" id="3.30.559.10">
    <property type="entry name" value="Chloramphenicol acetyltransferase-like domain"/>
    <property type="match status" value="2"/>
</dbReference>
<dbReference type="NCBIfam" id="TIGR01733">
    <property type="entry name" value="AA-adenyl-dom"/>
    <property type="match status" value="1"/>
</dbReference>
<keyword evidence="8" id="KW-0511">Multifunctional enzyme</keyword>
<dbReference type="GO" id="GO:0005737">
    <property type="term" value="C:cytoplasm"/>
    <property type="evidence" value="ECO:0007669"/>
    <property type="project" value="TreeGrafter"/>
</dbReference>
<dbReference type="PROSITE" id="PS50075">
    <property type="entry name" value="CARRIER"/>
    <property type="match status" value="1"/>
</dbReference>
<comment type="caution">
    <text evidence="11">The sequence shown here is derived from an EMBL/GenBank/DDBJ whole genome shotgun (WGS) entry which is preliminary data.</text>
</comment>
<organism evidence="11 12">
    <name type="scientific">Paenibacillus alvei</name>
    <name type="common">Bacillus alvei</name>
    <dbReference type="NCBI Taxonomy" id="44250"/>
    <lineage>
        <taxon>Bacteria</taxon>
        <taxon>Bacillati</taxon>
        <taxon>Bacillota</taxon>
        <taxon>Bacilli</taxon>
        <taxon>Bacillales</taxon>
        <taxon>Paenibacillaceae</taxon>
        <taxon>Paenibacillus</taxon>
    </lineage>
</organism>
<dbReference type="PANTHER" id="PTHR45527:SF1">
    <property type="entry name" value="FATTY ACID SYNTHASE"/>
    <property type="match status" value="1"/>
</dbReference>
<keyword evidence="7" id="KW-0413">Isomerase</keyword>
<dbReference type="PANTHER" id="PTHR45527">
    <property type="entry name" value="NONRIBOSOMAL PEPTIDE SYNTHETASE"/>
    <property type="match status" value="1"/>
</dbReference>
<dbReference type="Gene3D" id="2.30.38.10">
    <property type="entry name" value="Luciferase, Domain 3"/>
    <property type="match status" value="1"/>
</dbReference>
<dbReference type="Gene3D" id="1.10.1200.10">
    <property type="entry name" value="ACP-like"/>
    <property type="match status" value="1"/>
</dbReference>
<evidence type="ECO:0000256" key="6">
    <source>
        <dbReference type="ARBA" id="ARBA00023194"/>
    </source>
</evidence>
<dbReference type="InterPro" id="IPR023213">
    <property type="entry name" value="CAT-like_dom_sf"/>
</dbReference>
<gene>
    <name evidence="11" type="ORF">HMI46_13930</name>
</gene>
<dbReference type="FunFam" id="1.10.1200.10:FF:000005">
    <property type="entry name" value="Nonribosomal peptide synthetase 1"/>
    <property type="match status" value="1"/>
</dbReference>
<dbReference type="SUPFAM" id="SSF52777">
    <property type="entry name" value="CoA-dependent acyltransferases"/>
    <property type="match status" value="4"/>
</dbReference>
<dbReference type="Proteomes" id="UP000552038">
    <property type="component" value="Unassembled WGS sequence"/>
</dbReference>
<evidence type="ECO:0000259" key="10">
    <source>
        <dbReference type="PROSITE" id="PS50075"/>
    </source>
</evidence>
<comment type="subunit">
    <text evidence="9">Large multienzyme complex composed of 4 subunits; LgrA, LgrB, LgrC and LgrD.</text>
</comment>
<dbReference type="InterPro" id="IPR020845">
    <property type="entry name" value="AMP-binding_CS"/>
</dbReference>
<evidence type="ECO:0000256" key="4">
    <source>
        <dbReference type="ARBA" id="ARBA00022553"/>
    </source>
</evidence>
<dbReference type="FunFam" id="3.40.50.980:FF:000001">
    <property type="entry name" value="Non-ribosomal peptide synthetase"/>
    <property type="match status" value="1"/>
</dbReference>
<evidence type="ECO:0000256" key="8">
    <source>
        <dbReference type="ARBA" id="ARBA00023268"/>
    </source>
</evidence>
<dbReference type="InterPro" id="IPR001242">
    <property type="entry name" value="Condensation_dom"/>
</dbReference>
<dbReference type="Gene3D" id="3.40.50.980">
    <property type="match status" value="2"/>
</dbReference>
<protein>
    <submittedName>
        <fullName evidence="11">Amino acid adenylation domain-containing protein</fullName>
    </submittedName>
</protein>
<evidence type="ECO:0000256" key="1">
    <source>
        <dbReference type="ARBA" id="ARBA00001957"/>
    </source>
</evidence>
<dbReference type="InterPro" id="IPR000873">
    <property type="entry name" value="AMP-dep_synth/lig_dom"/>
</dbReference>
<dbReference type="GO" id="GO:0016853">
    <property type="term" value="F:isomerase activity"/>
    <property type="evidence" value="ECO:0007669"/>
    <property type="project" value="UniProtKB-KW"/>
</dbReference>
<dbReference type="FunFam" id="3.30.300.30:FF:000010">
    <property type="entry name" value="Enterobactin synthetase component F"/>
    <property type="match status" value="1"/>
</dbReference>
<dbReference type="PROSITE" id="PS00012">
    <property type="entry name" value="PHOSPHOPANTETHEINE"/>
    <property type="match status" value="1"/>
</dbReference>